<dbReference type="OrthoDB" id="9809288at2"/>
<dbReference type="InParanoid" id="A0A2S8SWY6"/>
<evidence type="ECO:0000256" key="2">
    <source>
        <dbReference type="ARBA" id="ARBA00022857"/>
    </source>
</evidence>
<feature type="domain" description="Nitroreductase" evidence="4">
    <location>
        <begin position="19"/>
        <end position="194"/>
    </location>
</feature>
<dbReference type="Pfam" id="PF00881">
    <property type="entry name" value="Nitroreductase"/>
    <property type="match status" value="1"/>
</dbReference>
<dbReference type="InterPro" id="IPR033878">
    <property type="entry name" value="NfsB-like"/>
</dbReference>
<gene>
    <name evidence="5" type="ORF">B1R32_10143</name>
</gene>
<dbReference type="FunCoup" id="A0A2S8SWY6">
    <property type="interactions" value="11"/>
</dbReference>
<dbReference type="RefSeq" id="WP_105482054.1">
    <property type="nucleotide sequence ID" value="NZ_NIGF01000001.1"/>
</dbReference>
<evidence type="ECO:0000256" key="1">
    <source>
        <dbReference type="ARBA" id="ARBA00007118"/>
    </source>
</evidence>
<evidence type="ECO:0000259" key="4">
    <source>
        <dbReference type="Pfam" id="PF00881"/>
    </source>
</evidence>
<dbReference type="AlphaFoldDB" id="A0A2S8SWY6"/>
<organism evidence="5 6">
    <name type="scientific">Abditibacterium utsteinense</name>
    <dbReference type="NCBI Taxonomy" id="1960156"/>
    <lineage>
        <taxon>Bacteria</taxon>
        <taxon>Pseudomonadati</taxon>
        <taxon>Abditibacteriota</taxon>
        <taxon>Abditibacteriia</taxon>
        <taxon>Abditibacteriales</taxon>
        <taxon>Abditibacteriaceae</taxon>
        <taxon>Abditibacterium</taxon>
    </lineage>
</organism>
<dbReference type="SUPFAM" id="SSF55469">
    <property type="entry name" value="FMN-dependent nitroreductase-like"/>
    <property type="match status" value="1"/>
</dbReference>
<name>A0A2S8SWY6_9BACT</name>
<dbReference type="GO" id="GO:0016491">
    <property type="term" value="F:oxidoreductase activity"/>
    <property type="evidence" value="ECO:0007669"/>
    <property type="project" value="UniProtKB-KW"/>
</dbReference>
<comment type="similarity">
    <text evidence="1">Belongs to the nitroreductase family.</text>
</comment>
<sequence>MSKSLHPLLDSSAVLDALQSRYATKIFDTERKIDDSTWQTLEETLVLSPSSFGLQPWKFVVITDQKLKEQLLPHSWNQPSITNSSHLVVFFAKNSISEADVSHLIETTAAIRGAESTSLAGYAAMINGTISQRSPEEILDWNKRQVYIALGQFLVAAALLGVDACPMEGFSGPDYDEILGVEGYTATVIATAGYRSADDKYGDLPKVRYDTSELIEHR</sequence>
<keyword evidence="6" id="KW-1185">Reference proteome</keyword>
<evidence type="ECO:0000313" key="6">
    <source>
        <dbReference type="Proteomes" id="UP000237684"/>
    </source>
</evidence>
<dbReference type="Proteomes" id="UP000237684">
    <property type="component" value="Unassembled WGS sequence"/>
</dbReference>
<dbReference type="InterPro" id="IPR000415">
    <property type="entry name" value="Nitroreductase-like"/>
</dbReference>
<keyword evidence="2" id="KW-0521">NADP</keyword>
<comment type="caution">
    <text evidence="5">The sequence shown here is derived from an EMBL/GenBank/DDBJ whole genome shotgun (WGS) entry which is preliminary data.</text>
</comment>
<accession>A0A2S8SWY6</accession>
<dbReference type="CDD" id="cd02149">
    <property type="entry name" value="NfsB-like"/>
    <property type="match status" value="1"/>
</dbReference>
<proteinExistence type="inferred from homology"/>
<protein>
    <submittedName>
        <fullName evidence="5">Nitroreductase</fullName>
    </submittedName>
</protein>
<dbReference type="EMBL" id="NIGF01000001">
    <property type="protein sequence ID" value="PQV65305.1"/>
    <property type="molecule type" value="Genomic_DNA"/>
</dbReference>
<dbReference type="Gene3D" id="3.40.109.10">
    <property type="entry name" value="NADH Oxidase"/>
    <property type="match status" value="1"/>
</dbReference>
<dbReference type="PANTHER" id="PTHR43673">
    <property type="entry name" value="NAD(P)H NITROREDUCTASE YDGI-RELATED"/>
    <property type="match status" value="1"/>
</dbReference>
<reference evidence="5 6" key="1">
    <citation type="journal article" date="2018" name="Syst. Appl. Microbiol.">
        <title>Abditibacterium utsteinense sp. nov., the first cultivated member of candidate phylum FBP, isolated from ice-free Antarctic soil samples.</title>
        <authorList>
            <person name="Tahon G."/>
            <person name="Tytgat B."/>
            <person name="Lebbe L."/>
            <person name="Carlier A."/>
            <person name="Willems A."/>
        </authorList>
    </citation>
    <scope>NUCLEOTIDE SEQUENCE [LARGE SCALE GENOMIC DNA]</scope>
    <source>
        <strain evidence="5 6">LMG 29911</strain>
    </source>
</reference>
<dbReference type="InterPro" id="IPR029479">
    <property type="entry name" value="Nitroreductase"/>
</dbReference>
<keyword evidence="3" id="KW-0560">Oxidoreductase</keyword>
<evidence type="ECO:0000256" key="3">
    <source>
        <dbReference type="ARBA" id="ARBA00023002"/>
    </source>
</evidence>
<evidence type="ECO:0000313" key="5">
    <source>
        <dbReference type="EMBL" id="PQV65305.1"/>
    </source>
</evidence>